<feature type="compositionally biased region" description="Low complexity" evidence="6">
    <location>
        <begin position="1"/>
        <end position="27"/>
    </location>
</feature>
<dbReference type="GO" id="GO:0000902">
    <property type="term" value="P:cell morphogenesis"/>
    <property type="evidence" value="ECO:0007669"/>
    <property type="project" value="InterPro"/>
</dbReference>
<dbReference type="GO" id="GO:1901891">
    <property type="term" value="P:regulation of cell septum assembly"/>
    <property type="evidence" value="ECO:0007669"/>
    <property type="project" value="InterPro"/>
</dbReference>
<evidence type="ECO:0000256" key="4">
    <source>
        <dbReference type="ARBA" id="ARBA00046874"/>
    </source>
</evidence>
<feature type="domain" description="Septum formation inhibitor MinC C-terminal" evidence="7">
    <location>
        <begin position="195"/>
        <end position="292"/>
    </location>
</feature>
<name>A0A1U7J503_9CYAN</name>
<dbReference type="Proteomes" id="UP000185557">
    <property type="component" value="Unassembled WGS sequence"/>
</dbReference>
<dbReference type="RefSeq" id="WP_073608725.1">
    <property type="nucleotide sequence ID" value="NZ_MRCG01000008.1"/>
</dbReference>
<evidence type="ECO:0000256" key="2">
    <source>
        <dbReference type="ARBA" id="ARBA00023210"/>
    </source>
</evidence>
<organism evidence="8 9">
    <name type="scientific">Phormidium tenue NIES-30</name>
    <dbReference type="NCBI Taxonomy" id="549789"/>
    <lineage>
        <taxon>Bacteria</taxon>
        <taxon>Bacillati</taxon>
        <taxon>Cyanobacteriota</taxon>
        <taxon>Cyanophyceae</taxon>
        <taxon>Oscillatoriophycideae</taxon>
        <taxon>Oscillatoriales</taxon>
        <taxon>Oscillatoriaceae</taxon>
        <taxon>Phormidium</taxon>
    </lineage>
</organism>
<dbReference type="InterPro" id="IPR036145">
    <property type="entry name" value="MinC_C_sf"/>
</dbReference>
<comment type="similarity">
    <text evidence="5">Belongs to the MinC family.</text>
</comment>
<comment type="function">
    <text evidence="5">Cell division inhibitor that blocks the formation of polar Z ring septums. Rapidly oscillates between the poles of the cell to destabilize FtsZ filaments that have formed before they mature into polar Z rings. Prevents FtsZ polymerization.</text>
</comment>
<evidence type="ECO:0000259" key="7">
    <source>
        <dbReference type="Pfam" id="PF03775"/>
    </source>
</evidence>
<keyword evidence="3 5" id="KW-0131">Cell cycle</keyword>
<sequence>MVPDDSASLATTEAAAAPDTAPVEASAQADSNIPAASNMGSLETPETPDAADSAPPTPVPPIDPRTQLRLRNDGDRLVLLMPNGPQVEAEGGALSWGELLQHFKQRLNGGEPFWQPNTVVHLAARDRLLDARQLQALEEILTAAQLTLKRVATSRRQTAMAAVAAGYSVDQLEAEDTLVQSPPAPGKPLAEPLYLQTTLRGGVEIRHPGTIVVMGDVNPGSSLVAEGDILVWGRLRGTAHAGSGGDRSRCIMALQMHPTQLRLADLVARAPDGPTGDYLPEVAYVGDNGIRIAQAQAFAQQHFNATLEQGAQLTDAFKV</sequence>
<keyword evidence="2 5" id="KW-0717">Septation</keyword>
<dbReference type="EMBL" id="MRCG01000008">
    <property type="protein sequence ID" value="OKH47766.1"/>
    <property type="molecule type" value="Genomic_DNA"/>
</dbReference>
<dbReference type="GO" id="GO:0000917">
    <property type="term" value="P:division septum assembly"/>
    <property type="evidence" value="ECO:0007669"/>
    <property type="project" value="UniProtKB-KW"/>
</dbReference>
<dbReference type="SUPFAM" id="SSF63848">
    <property type="entry name" value="Cell-division inhibitor MinC, C-terminal domain"/>
    <property type="match status" value="1"/>
</dbReference>
<protein>
    <recommendedName>
        <fullName evidence="5">Probable septum site-determining protein MinC</fullName>
    </recommendedName>
</protein>
<evidence type="ECO:0000256" key="1">
    <source>
        <dbReference type="ARBA" id="ARBA00022618"/>
    </source>
</evidence>
<dbReference type="OrthoDB" id="9790810at2"/>
<dbReference type="InterPro" id="IPR005526">
    <property type="entry name" value="Septum_form_inhib_MinC_C"/>
</dbReference>
<dbReference type="PANTHER" id="PTHR34108:SF1">
    <property type="entry name" value="SEPTUM SITE-DETERMINING PROTEIN MINC"/>
    <property type="match status" value="1"/>
</dbReference>
<dbReference type="Pfam" id="PF03775">
    <property type="entry name" value="MinC_C"/>
    <property type="match status" value="1"/>
</dbReference>
<keyword evidence="1 5" id="KW-0132">Cell division</keyword>
<comment type="caution">
    <text evidence="8">The sequence shown here is derived from an EMBL/GenBank/DDBJ whole genome shotgun (WGS) entry which is preliminary data.</text>
</comment>
<dbReference type="NCBIfam" id="NF001778">
    <property type="entry name" value="PRK00513.2-4"/>
    <property type="match status" value="1"/>
</dbReference>
<comment type="subunit">
    <text evidence="4 5">Interacts with MinD and FtsZ.</text>
</comment>
<evidence type="ECO:0000256" key="6">
    <source>
        <dbReference type="SAM" id="MobiDB-lite"/>
    </source>
</evidence>
<dbReference type="InterPro" id="IPR013033">
    <property type="entry name" value="MinC"/>
</dbReference>
<feature type="compositionally biased region" description="Low complexity" evidence="6">
    <location>
        <begin position="44"/>
        <end position="54"/>
    </location>
</feature>
<dbReference type="HAMAP" id="MF_00267">
    <property type="entry name" value="MinC"/>
    <property type="match status" value="1"/>
</dbReference>
<dbReference type="PANTHER" id="PTHR34108">
    <property type="entry name" value="SEPTUM SITE-DETERMINING PROTEIN MINC"/>
    <property type="match status" value="1"/>
</dbReference>
<evidence type="ECO:0000313" key="8">
    <source>
        <dbReference type="EMBL" id="OKH47766.1"/>
    </source>
</evidence>
<dbReference type="AlphaFoldDB" id="A0A1U7J503"/>
<gene>
    <name evidence="5" type="primary">minC</name>
    <name evidence="8" type="ORF">NIES30_12345</name>
</gene>
<keyword evidence="9" id="KW-1185">Reference proteome</keyword>
<dbReference type="InterPro" id="IPR016098">
    <property type="entry name" value="CAP/MinC_C"/>
</dbReference>
<evidence type="ECO:0000256" key="3">
    <source>
        <dbReference type="ARBA" id="ARBA00023306"/>
    </source>
</evidence>
<feature type="compositionally biased region" description="Polar residues" evidence="6">
    <location>
        <begin position="28"/>
        <end position="41"/>
    </location>
</feature>
<proteinExistence type="inferred from homology"/>
<dbReference type="STRING" id="549789.NIES30_12345"/>
<evidence type="ECO:0000256" key="5">
    <source>
        <dbReference type="HAMAP-Rule" id="MF_00267"/>
    </source>
</evidence>
<accession>A0A1U7J503</accession>
<dbReference type="Gene3D" id="2.160.20.70">
    <property type="match status" value="1"/>
</dbReference>
<feature type="region of interest" description="Disordered" evidence="6">
    <location>
        <begin position="1"/>
        <end position="68"/>
    </location>
</feature>
<reference evidence="8 9" key="1">
    <citation type="submission" date="2016-11" db="EMBL/GenBank/DDBJ databases">
        <title>Draft Genome Sequences of Nine Cyanobacterial Strains from Diverse Habitats.</title>
        <authorList>
            <person name="Zhu T."/>
            <person name="Hou S."/>
            <person name="Lu X."/>
            <person name="Hess W.R."/>
        </authorList>
    </citation>
    <scope>NUCLEOTIDE SEQUENCE [LARGE SCALE GENOMIC DNA]</scope>
    <source>
        <strain evidence="8 9">NIES-30</strain>
    </source>
</reference>
<evidence type="ECO:0000313" key="9">
    <source>
        <dbReference type="Proteomes" id="UP000185557"/>
    </source>
</evidence>